<dbReference type="InterPro" id="IPR050364">
    <property type="entry name" value="Cytochrome_P450_fung"/>
</dbReference>
<dbReference type="PRINTS" id="PR00463">
    <property type="entry name" value="EP450I"/>
</dbReference>
<dbReference type="OrthoDB" id="2789670at2759"/>
<dbReference type="InterPro" id="IPR036396">
    <property type="entry name" value="Cyt_P450_sf"/>
</dbReference>
<dbReference type="AlphaFoldDB" id="A0A5C3LYV4"/>
<evidence type="ECO:0000256" key="10">
    <source>
        <dbReference type="RuleBase" id="RU000461"/>
    </source>
</evidence>
<sequence length="517" mass="58644">MIQLDLLASVVAFTLALYFYLNKKKSNPLDAYPLPPGPKKLPILGNLLDMPQKESWKTYDKWCRELGTDILHLDVAGTSIVVLNTFEAAWELLEKRSSLYSGRPRMPMLNELMGWDFDFGFMDYGDRWRQHRKLMHQAFHPSAAEQFRPHEMKSARRLMRRLYTKSEDIIGNLRTLSGETVISIAYGIDVEGRDDPYIKMAEAGVRPLSNVVPGRYLVDTMPWLKYVPAWMPGAGFKRDAIEWKRLITEMIEAPYAAMKKNFDNGVAKASFSLYSFGKMADGYDPAYEEDNIKCVAATMYAAGSDTTISAIASCILGLLEHPEVVKKAQAELDAVVGNDRLPDFQDEKDTPYIHAIVKEALRWRDVVPIAIPHYVEVDDIYNGYRIPAGTTIVPNGWAMLHNEEIYPEPFEFNPDRYMKDGKLNPAVRDPGHAAFGFGRRICPGRYMATSAIWITLSSLLAVFDIEKPLDKDGKVIEPSHEYYDGLITFPLPFQVSFKPRSKKAGELIRASANDIYE</sequence>
<dbReference type="InterPro" id="IPR002401">
    <property type="entry name" value="Cyt_P450_E_grp-I"/>
</dbReference>
<keyword evidence="5 9" id="KW-0479">Metal-binding</keyword>
<keyword evidence="6 10" id="KW-0560">Oxidoreductase</keyword>
<dbReference type="PRINTS" id="PR00385">
    <property type="entry name" value="P450"/>
</dbReference>
<evidence type="ECO:0000256" key="5">
    <source>
        <dbReference type="ARBA" id="ARBA00022723"/>
    </source>
</evidence>
<dbReference type="InterPro" id="IPR001128">
    <property type="entry name" value="Cyt_P450"/>
</dbReference>
<dbReference type="GO" id="GO:0004497">
    <property type="term" value="F:monooxygenase activity"/>
    <property type="evidence" value="ECO:0007669"/>
    <property type="project" value="UniProtKB-KW"/>
</dbReference>
<evidence type="ECO:0000313" key="12">
    <source>
        <dbReference type="Proteomes" id="UP000308652"/>
    </source>
</evidence>
<evidence type="ECO:0000256" key="7">
    <source>
        <dbReference type="ARBA" id="ARBA00023004"/>
    </source>
</evidence>
<organism evidence="11 12">
    <name type="scientific">Crucibulum laeve</name>
    <dbReference type="NCBI Taxonomy" id="68775"/>
    <lineage>
        <taxon>Eukaryota</taxon>
        <taxon>Fungi</taxon>
        <taxon>Dikarya</taxon>
        <taxon>Basidiomycota</taxon>
        <taxon>Agaricomycotina</taxon>
        <taxon>Agaricomycetes</taxon>
        <taxon>Agaricomycetidae</taxon>
        <taxon>Agaricales</taxon>
        <taxon>Agaricineae</taxon>
        <taxon>Nidulariaceae</taxon>
        <taxon>Crucibulum</taxon>
    </lineage>
</organism>
<evidence type="ECO:0000256" key="9">
    <source>
        <dbReference type="PIRSR" id="PIRSR602401-1"/>
    </source>
</evidence>
<feature type="binding site" description="axial binding residue" evidence="9">
    <location>
        <position position="442"/>
    </location>
    <ligand>
        <name>heme</name>
        <dbReference type="ChEBI" id="CHEBI:30413"/>
    </ligand>
    <ligandPart>
        <name>Fe</name>
        <dbReference type="ChEBI" id="CHEBI:18248"/>
    </ligandPart>
</feature>
<dbReference type="SUPFAM" id="SSF48264">
    <property type="entry name" value="Cytochrome P450"/>
    <property type="match status" value="1"/>
</dbReference>
<evidence type="ECO:0000256" key="6">
    <source>
        <dbReference type="ARBA" id="ARBA00023002"/>
    </source>
</evidence>
<keyword evidence="12" id="KW-1185">Reference proteome</keyword>
<dbReference type="Proteomes" id="UP000308652">
    <property type="component" value="Unassembled WGS sequence"/>
</dbReference>
<comment type="pathway">
    <text evidence="2">Secondary metabolite biosynthesis.</text>
</comment>
<dbReference type="GO" id="GO:0020037">
    <property type="term" value="F:heme binding"/>
    <property type="evidence" value="ECO:0007669"/>
    <property type="project" value="InterPro"/>
</dbReference>
<evidence type="ECO:0000256" key="3">
    <source>
        <dbReference type="ARBA" id="ARBA00010617"/>
    </source>
</evidence>
<keyword evidence="7 9" id="KW-0408">Iron</keyword>
<dbReference type="GO" id="GO:0005506">
    <property type="term" value="F:iron ion binding"/>
    <property type="evidence" value="ECO:0007669"/>
    <property type="project" value="InterPro"/>
</dbReference>
<protein>
    <submittedName>
        <fullName evidence="11">Cytochrome P450</fullName>
    </submittedName>
</protein>
<dbReference type="PANTHER" id="PTHR46300:SF7">
    <property type="entry name" value="P450, PUTATIVE (EUROFUNG)-RELATED"/>
    <property type="match status" value="1"/>
</dbReference>
<keyword evidence="8 10" id="KW-0503">Monooxygenase</keyword>
<dbReference type="PROSITE" id="PS00086">
    <property type="entry name" value="CYTOCHROME_P450"/>
    <property type="match status" value="1"/>
</dbReference>
<dbReference type="Gene3D" id="1.10.630.10">
    <property type="entry name" value="Cytochrome P450"/>
    <property type="match status" value="1"/>
</dbReference>
<dbReference type="EMBL" id="ML213638">
    <property type="protein sequence ID" value="TFK33961.1"/>
    <property type="molecule type" value="Genomic_DNA"/>
</dbReference>
<dbReference type="InterPro" id="IPR017972">
    <property type="entry name" value="Cyt_P450_CS"/>
</dbReference>
<dbReference type="STRING" id="68775.A0A5C3LYV4"/>
<evidence type="ECO:0000313" key="11">
    <source>
        <dbReference type="EMBL" id="TFK33961.1"/>
    </source>
</evidence>
<comment type="similarity">
    <text evidence="3 10">Belongs to the cytochrome P450 family.</text>
</comment>
<dbReference type="Pfam" id="PF00067">
    <property type="entry name" value="p450"/>
    <property type="match status" value="1"/>
</dbReference>
<evidence type="ECO:0000256" key="8">
    <source>
        <dbReference type="ARBA" id="ARBA00023033"/>
    </source>
</evidence>
<accession>A0A5C3LYV4</accession>
<dbReference type="PANTHER" id="PTHR46300">
    <property type="entry name" value="P450, PUTATIVE (EUROFUNG)-RELATED-RELATED"/>
    <property type="match status" value="1"/>
</dbReference>
<dbReference type="CDD" id="cd11065">
    <property type="entry name" value="CYP64-like"/>
    <property type="match status" value="1"/>
</dbReference>
<dbReference type="GO" id="GO:0016705">
    <property type="term" value="F:oxidoreductase activity, acting on paired donors, with incorporation or reduction of molecular oxygen"/>
    <property type="evidence" value="ECO:0007669"/>
    <property type="project" value="InterPro"/>
</dbReference>
<evidence type="ECO:0000256" key="2">
    <source>
        <dbReference type="ARBA" id="ARBA00005179"/>
    </source>
</evidence>
<proteinExistence type="inferred from homology"/>
<keyword evidence="4 9" id="KW-0349">Heme</keyword>
<evidence type="ECO:0000256" key="1">
    <source>
        <dbReference type="ARBA" id="ARBA00001971"/>
    </source>
</evidence>
<name>A0A5C3LYV4_9AGAR</name>
<comment type="cofactor">
    <cofactor evidence="1 9">
        <name>heme</name>
        <dbReference type="ChEBI" id="CHEBI:30413"/>
    </cofactor>
</comment>
<evidence type="ECO:0000256" key="4">
    <source>
        <dbReference type="ARBA" id="ARBA00022617"/>
    </source>
</evidence>
<reference evidence="11 12" key="1">
    <citation type="journal article" date="2019" name="Nat. Ecol. Evol.">
        <title>Megaphylogeny resolves global patterns of mushroom evolution.</title>
        <authorList>
            <person name="Varga T."/>
            <person name="Krizsan K."/>
            <person name="Foldi C."/>
            <person name="Dima B."/>
            <person name="Sanchez-Garcia M."/>
            <person name="Sanchez-Ramirez S."/>
            <person name="Szollosi G.J."/>
            <person name="Szarkandi J.G."/>
            <person name="Papp V."/>
            <person name="Albert L."/>
            <person name="Andreopoulos W."/>
            <person name="Angelini C."/>
            <person name="Antonin V."/>
            <person name="Barry K.W."/>
            <person name="Bougher N.L."/>
            <person name="Buchanan P."/>
            <person name="Buyck B."/>
            <person name="Bense V."/>
            <person name="Catcheside P."/>
            <person name="Chovatia M."/>
            <person name="Cooper J."/>
            <person name="Damon W."/>
            <person name="Desjardin D."/>
            <person name="Finy P."/>
            <person name="Geml J."/>
            <person name="Haridas S."/>
            <person name="Hughes K."/>
            <person name="Justo A."/>
            <person name="Karasinski D."/>
            <person name="Kautmanova I."/>
            <person name="Kiss B."/>
            <person name="Kocsube S."/>
            <person name="Kotiranta H."/>
            <person name="LaButti K.M."/>
            <person name="Lechner B.E."/>
            <person name="Liimatainen K."/>
            <person name="Lipzen A."/>
            <person name="Lukacs Z."/>
            <person name="Mihaltcheva S."/>
            <person name="Morgado L.N."/>
            <person name="Niskanen T."/>
            <person name="Noordeloos M.E."/>
            <person name="Ohm R.A."/>
            <person name="Ortiz-Santana B."/>
            <person name="Ovrebo C."/>
            <person name="Racz N."/>
            <person name="Riley R."/>
            <person name="Savchenko A."/>
            <person name="Shiryaev A."/>
            <person name="Soop K."/>
            <person name="Spirin V."/>
            <person name="Szebenyi C."/>
            <person name="Tomsovsky M."/>
            <person name="Tulloss R.E."/>
            <person name="Uehling J."/>
            <person name="Grigoriev I.V."/>
            <person name="Vagvolgyi C."/>
            <person name="Papp T."/>
            <person name="Martin F.M."/>
            <person name="Miettinen O."/>
            <person name="Hibbett D.S."/>
            <person name="Nagy L.G."/>
        </authorList>
    </citation>
    <scope>NUCLEOTIDE SEQUENCE [LARGE SCALE GENOMIC DNA]</scope>
    <source>
        <strain evidence="11 12">CBS 166.37</strain>
    </source>
</reference>
<gene>
    <name evidence="11" type="ORF">BDQ12DRAFT_657371</name>
</gene>